<name>A0A318U8M2_9BACT</name>
<dbReference type="NCBIfam" id="NF045955">
    <property type="entry name" value="MHO_4530_fam"/>
    <property type="match status" value="1"/>
</dbReference>
<protein>
    <submittedName>
        <fullName evidence="2">Uncharacterized protein</fullName>
    </submittedName>
</protein>
<dbReference type="EMBL" id="QKLP01000001">
    <property type="protein sequence ID" value="PYF43764.1"/>
    <property type="molecule type" value="Genomic_DNA"/>
</dbReference>
<accession>A0A318U8M2</accession>
<proteinExistence type="predicted"/>
<keyword evidence="1" id="KW-1133">Transmembrane helix</keyword>
<evidence type="ECO:0000256" key="1">
    <source>
        <dbReference type="SAM" id="Phobius"/>
    </source>
</evidence>
<evidence type="ECO:0000313" key="3">
    <source>
        <dbReference type="Proteomes" id="UP000247715"/>
    </source>
</evidence>
<sequence>MSNALLIPFVIFFIIVIVLGSYLGIYFTTKRKKAIDTKNGFLFLEIDIEKERIKSHNHIFDIKSQPIFLKRLNLQNRKWIKLSKFEAILDKKSLLTFEKALEAKKNLFISFEKKKNRLSKSIIKINIDLNFINEERIFLTLNWKESNYLNKLVFEPINTNISYLITPDNKYFACAFILDMKSITSVNAFIKIFRDICIKNKILGIKIIWDWNKLFFVFPSPKFSKKKAMNSIKTIHDYAQTYKTLFKAFYAFDGILLTKNNSIFAYELIFDYLKSIPLVKEYWLSNEIEKMQSFIQFQKKYTDVSNQLKSNTNIDIKPIFFNDFNDNNTKLNILLIEKKFKNLEIDNFETLSMLDIYKNFFFEFYKNKTETNTQGRILNINDYVFNFIENNDVNELSSNTNSFFQLIKINNIKTMARVKKKIEQIQKNNPNLCTAIKLKELDDDIIYLIDKWVKVIWIDENLTAQIKNPAIMLYIRFLIKKAKDLNIAIIFEKLDYKNYKKLIYDHDLKMFYTRSKATKNKVVRKRIFLKGNLWIRNL</sequence>
<comment type="caution">
    <text evidence="2">The sequence shown here is derived from an EMBL/GenBank/DDBJ whole genome shotgun (WGS) entry which is preliminary data.</text>
</comment>
<organism evidence="2 3">
    <name type="scientific">Metamycoplasma alkalescens</name>
    <dbReference type="NCBI Taxonomy" id="45363"/>
    <lineage>
        <taxon>Bacteria</taxon>
        <taxon>Bacillati</taxon>
        <taxon>Mycoplasmatota</taxon>
        <taxon>Mycoplasmoidales</taxon>
        <taxon>Metamycoplasmataceae</taxon>
        <taxon>Metamycoplasma</taxon>
    </lineage>
</organism>
<keyword evidence="1" id="KW-0472">Membrane</keyword>
<keyword evidence="1" id="KW-0812">Transmembrane</keyword>
<dbReference type="AlphaFoldDB" id="A0A318U8M2"/>
<gene>
    <name evidence="2" type="ORF">BCF88_10182</name>
</gene>
<dbReference type="Proteomes" id="UP000247715">
    <property type="component" value="Unassembled WGS sequence"/>
</dbReference>
<evidence type="ECO:0000313" key="2">
    <source>
        <dbReference type="EMBL" id="PYF43764.1"/>
    </source>
</evidence>
<feature type="transmembrane region" description="Helical" evidence="1">
    <location>
        <begin position="6"/>
        <end position="28"/>
    </location>
</feature>
<reference evidence="2 3" key="1">
    <citation type="submission" date="2018-06" db="EMBL/GenBank/DDBJ databases">
        <title>Genomic Encyclopedia of Archaeal and Bacterial Type Strains, Phase II (KMG-II): from individual species to whole genera.</title>
        <authorList>
            <person name="Goeker M."/>
        </authorList>
    </citation>
    <scope>NUCLEOTIDE SEQUENCE [LARGE SCALE GENOMIC DNA]</scope>
    <source>
        <strain evidence="2 3">ATCC 29103</strain>
    </source>
</reference>